<dbReference type="EMBL" id="FOLQ01000025">
    <property type="protein sequence ID" value="SFF01616.1"/>
    <property type="molecule type" value="Genomic_DNA"/>
</dbReference>
<sequence>MHTFSPIYHLLTTFAYDKLTAPEQLRLDFVTS</sequence>
<evidence type="ECO:0000313" key="2">
    <source>
        <dbReference type="Proteomes" id="UP000198598"/>
    </source>
</evidence>
<evidence type="ECO:0000313" key="1">
    <source>
        <dbReference type="EMBL" id="SFF01616.1"/>
    </source>
</evidence>
<name>A0A1I2FAP1_9BACT</name>
<proteinExistence type="predicted"/>
<dbReference type="AlphaFoldDB" id="A0A1I2FAP1"/>
<protein>
    <submittedName>
        <fullName evidence="1">Uncharacterized protein</fullName>
    </submittedName>
</protein>
<dbReference type="Proteomes" id="UP000198598">
    <property type="component" value="Unassembled WGS sequence"/>
</dbReference>
<reference evidence="1 2" key="1">
    <citation type="submission" date="2016-10" db="EMBL/GenBank/DDBJ databases">
        <authorList>
            <person name="de Groot N.N."/>
        </authorList>
    </citation>
    <scope>NUCLEOTIDE SEQUENCE [LARGE SCALE GENOMIC DNA]</scope>
    <source>
        <strain evidence="1 2">DSM 26130</strain>
    </source>
</reference>
<keyword evidence="2" id="KW-1185">Reference proteome</keyword>
<gene>
    <name evidence="1" type="ORF">SAMN05216167_1252</name>
</gene>
<organism evidence="1 2">
    <name type="scientific">Spirosoma endophyticum</name>
    <dbReference type="NCBI Taxonomy" id="662367"/>
    <lineage>
        <taxon>Bacteria</taxon>
        <taxon>Pseudomonadati</taxon>
        <taxon>Bacteroidota</taxon>
        <taxon>Cytophagia</taxon>
        <taxon>Cytophagales</taxon>
        <taxon>Cytophagaceae</taxon>
        <taxon>Spirosoma</taxon>
    </lineage>
</organism>
<accession>A0A1I2FAP1</accession>